<dbReference type="EMBL" id="SHKV01000001">
    <property type="protein sequence ID" value="RZU31863.1"/>
    <property type="molecule type" value="Genomic_DNA"/>
</dbReference>
<feature type="compositionally biased region" description="Low complexity" evidence="10">
    <location>
        <begin position="594"/>
        <end position="605"/>
    </location>
</feature>
<evidence type="ECO:0000256" key="3">
    <source>
        <dbReference type="ARBA" id="ARBA00022679"/>
    </source>
</evidence>
<keyword evidence="15" id="KW-1185">Reference proteome</keyword>
<dbReference type="PROSITE" id="PS50011">
    <property type="entry name" value="PROTEIN_KINASE_DOM"/>
    <property type="match status" value="1"/>
</dbReference>
<dbReference type="PANTHER" id="PTHR43289:SF6">
    <property type="entry name" value="SERINE_THREONINE-PROTEIN KINASE NEKL-3"/>
    <property type="match status" value="1"/>
</dbReference>
<name>A0A4Q7Y6S2_9ACTN</name>
<dbReference type="InterPro" id="IPR011009">
    <property type="entry name" value="Kinase-like_dom_sf"/>
</dbReference>
<dbReference type="Pfam" id="PF00069">
    <property type="entry name" value="Pkinase"/>
    <property type="match status" value="1"/>
</dbReference>
<comment type="catalytic activity">
    <reaction evidence="8">
        <text>L-threonyl-[protein] + ATP = O-phospho-L-threonyl-[protein] + ADP + H(+)</text>
        <dbReference type="Rhea" id="RHEA:46608"/>
        <dbReference type="Rhea" id="RHEA-COMP:11060"/>
        <dbReference type="Rhea" id="RHEA-COMP:11605"/>
        <dbReference type="ChEBI" id="CHEBI:15378"/>
        <dbReference type="ChEBI" id="CHEBI:30013"/>
        <dbReference type="ChEBI" id="CHEBI:30616"/>
        <dbReference type="ChEBI" id="CHEBI:61977"/>
        <dbReference type="ChEBI" id="CHEBI:456216"/>
        <dbReference type="EC" id="2.7.11.1"/>
    </reaction>
</comment>
<protein>
    <recommendedName>
        <fullName evidence="1">non-specific serine/threonine protein kinase</fullName>
        <ecNumber evidence="1">2.7.11.1</ecNumber>
    </recommendedName>
</protein>
<evidence type="ECO:0000256" key="6">
    <source>
        <dbReference type="ARBA" id="ARBA00022777"/>
    </source>
</evidence>
<keyword evidence="11" id="KW-0472">Membrane</keyword>
<evidence type="ECO:0000256" key="4">
    <source>
        <dbReference type="ARBA" id="ARBA00022737"/>
    </source>
</evidence>
<keyword evidence="7" id="KW-0067">ATP-binding</keyword>
<keyword evidence="5" id="KW-0547">Nucleotide-binding</keyword>
<dbReference type="InterPro" id="IPR008271">
    <property type="entry name" value="Ser/Thr_kinase_AS"/>
</dbReference>
<dbReference type="Gene3D" id="3.30.200.20">
    <property type="entry name" value="Phosphorylase Kinase, domain 1"/>
    <property type="match status" value="1"/>
</dbReference>
<dbReference type="GO" id="GO:0045717">
    <property type="term" value="P:negative regulation of fatty acid biosynthetic process"/>
    <property type="evidence" value="ECO:0007669"/>
    <property type="project" value="UniProtKB-ARBA"/>
</dbReference>
<feature type="compositionally biased region" description="Low complexity" evidence="10">
    <location>
        <begin position="467"/>
        <end position="502"/>
    </location>
</feature>
<dbReference type="SMART" id="SM00220">
    <property type="entry name" value="S_TKc"/>
    <property type="match status" value="1"/>
</dbReference>
<evidence type="ECO:0000256" key="10">
    <source>
        <dbReference type="SAM" id="MobiDB-lite"/>
    </source>
</evidence>
<evidence type="ECO:0000259" key="12">
    <source>
        <dbReference type="PROSITE" id="PS50011"/>
    </source>
</evidence>
<dbReference type="Proteomes" id="UP000292507">
    <property type="component" value="Unassembled WGS sequence"/>
</dbReference>
<evidence type="ECO:0000256" key="8">
    <source>
        <dbReference type="ARBA" id="ARBA00047899"/>
    </source>
</evidence>
<dbReference type="Pfam" id="PF03793">
    <property type="entry name" value="PASTA"/>
    <property type="match status" value="1"/>
</dbReference>
<evidence type="ECO:0000256" key="1">
    <source>
        <dbReference type="ARBA" id="ARBA00012513"/>
    </source>
</evidence>
<keyword evidence="6 14" id="KW-0418">Kinase</keyword>
<dbReference type="GO" id="GO:0004674">
    <property type="term" value="F:protein serine/threonine kinase activity"/>
    <property type="evidence" value="ECO:0007669"/>
    <property type="project" value="UniProtKB-KW"/>
</dbReference>
<dbReference type="InterPro" id="IPR000719">
    <property type="entry name" value="Prot_kinase_dom"/>
</dbReference>
<dbReference type="Gene3D" id="3.30.10.20">
    <property type="match status" value="1"/>
</dbReference>
<dbReference type="Gene3D" id="1.10.510.10">
    <property type="entry name" value="Transferase(Phosphotransferase) domain 1"/>
    <property type="match status" value="1"/>
</dbReference>
<evidence type="ECO:0000313" key="15">
    <source>
        <dbReference type="Proteomes" id="UP000292507"/>
    </source>
</evidence>
<evidence type="ECO:0000256" key="5">
    <source>
        <dbReference type="ARBA" id="ARBA00022741"/>
    </source>
</evidence>
<gene>
    <name evidence="14" type="ORF">BKA19_1546</name>
</gene>
<keyword evidence="2" id="KW-0723">Serine/threonine-protein kinase</keyword>
<comment type="catalytic activity">
    <reaction evidence="9">
        <text>L-seryl-[protein] + ATP = O-phospho-L-seryl-[protein] + ADP + H(+)</text>
        <dbReference type="Rhea" id="RHEA:17989"/>
        <dbReference type="Rhea" id="RHEA-COMP:9863"/>
        <dbReference type="Rhea" id="RHEA-COMP:11604"/>
        <dbReference type="ChEBI" id="CHEBI:15378"/>
        <dbReference type="ChEBI" id="CHEBI:29999"/>
        <dbReference type="ChEBI" id="CHEBI:30616"/>
        <dbReference type="ChEBI" id="CHEBI:83421"/>
        <dbReference type="ChEBI" id="CHEBI:456216"/>
        <dbReference type="EC" id="2.7.11.1"/>
    </reaction>
</comment>
<dbReference type="PROSITE" id="PS51178">
    <property type="entry name" value="PASTA"/>
    <property type="match status" value="1"/>
</dbReference>
<proteinExistence type="predicted"/>
<feature type="compositionally biased region" description="Low complexity" evidence="10">
    <location>
        <begin position="554"/>
        <end position="575"/>
    </location>
</feature>
<dbReference type="RefSeq" id="WP_242611035.1">
    <property type="nucleotide sequence ID" value="NZ_POQT01000034.1"/>
</dbReference>
<evidence type="ECO:0000313" key="14">
    <source>
        <dbReference type="EMBL" id="RZU31863.1"/>
    </source>
</evidence>
<evidence type="ECO:0000256" key="9">
    <source>
        <dbReference type="ARBA" id="ARBA00048679"/>
    </source>
</evidence>
<reference evidence="14 15" key="1">
    <citation type="submission" date="2019-02" db="EMBL/GenBank/DDBJ databases">
        <title>Sequencing the genomes of 1000 actinobacteria strains.</title>
        <authorList>
            <person name="Klenk H.-P."/>
        </authorList>
    </citation>
    <scope>NUCLEOTIDE SEQUENCE [LARGE SCALE GENOMIC DNA]</scope>
    <source>
        <strain evidence="14 15">DSM 44509</strain>
    </source>
</reference>
<evidence type="ECO:0000256" key="11">
    <source>
        <dbReference type="SAM" id="Phobius"/>
    </source>
</evidence>
<evidence type="ECO:0000259" key="13">
    <source>
        <dbReference type="PROSITE" id="PS51178"/>
    </source>
</evidence>
<dbReference type="InterPro" id="IPR005543">
    <property type="entry name" value="PASTA_dom"/>
</dbReference>
<feature type="region of interest" description="Disordered" evidence="10">
    <location>
        <begin position="467"/>
        <end position="620"/>
    </location>
</feature>
<keyword evidence="11" id="KW-0812">Transmembrane</keyword>
<feature type="domain" description="PASTA" evidence="13">
    <location>
        <begin position="398"/>
        <end position="463"/>
    </location>
</feature>
<dbReference type="GO" id="GO:0005524">
    <property type="term" value="F:ATP binding"/>
    <property type="evidence" value="ECO:0007669"/>
    <property type="project" value="UniProtKB-KW"/>
</dbReference>
<dbReference type="FunFam" id="1.10.510.10:FF:000021">
    <property type="entry name" value="Serine/threonine protein kinase"/>
    <property type="match status" value="1"/>
</dbReference>
<accession>A0A4Q7Y6S2</accession>
<dbReference type="FunFam" id="3.30.200.20:FF:000035">
    <property type="entry name" value="Serine/threonine protein kinase Stk1"/>
    <property type="match status" value="1"/>
</dbReference>
<feature type="compositionally biased region" description="Low complexity" evidence="10">
    <location>
        <begin position="521"/>
        <end position="545"/>
    </location>
</feature>
<dbReference type="PROSITE" id="PS00108">
    <property type="entry name" value="PROTEIN_KINASE_ST"/>
    <property type="match status" value="1"/>
</dbReference>
<feature type="compositionally biased region" description="Gly residues" evidence="10">
    <location>
        <begin position="503"/>
        <end position="520"/>
    </location>
</feature>
<evidence type="ECO:0000256" key="7">
    <source>
        <dbReference type="ARBA" id="ARBA00022840"/>
    </source>
</evidence>
<keyword evidence="3" id="KW-0808">Transferase</keyword>
<evidence type="ECO:0000256" key="2">
    <source>
        <dbReference type="ARBA" id="ARBA00022527"/>
    </source>
</evidence>
<dbReference type="AlphaFoldDB" id="A0A4Q7Y6S2"/>
<dbReference type="PANTHER" id="PTHR43289">
    <property type="entry name" value="MITOGEN-ACTIVATED PROTEIN KINASE KINASE KINASE 20-RELATED"/>
    <property type="match status" value="1"/>
</dbReference>
<dbReference type="CDD" id="cd06577">
    <property type="entry name" value="PASTA_pknB"/>
    <property type="match status" value="1"/>
</dbReference>
<comment type="caution">
    <text evidence="14">The sequence shown here is derived from an EMBL/GenBank/DDBJ whole genome shotgun (WGS) entry which is preliminary data.</text>
</comment>
<feature type="transmembrane region" description="Helical" evidence="11">
    <location>
        <begin position="354"/>
        <end position="377"/>
    </location>
</feature>
<sequence>MTIAEHGSVVLGDRYELQDLIATGGMGQVWRGRDLRLDRAVAVKVLRSEYADDPGFAARFRAEATHAAALSHPNIAAVHDYGESTVESTGEHIAYLVMELVDGDPLSALLSQDGPLDPDTAMSVLRQAAAALAEAHRAGLVHRDVKPANILVRPDGRVKLTDFGIAWSAASVPLTQAGQVIGTPQYMSPEQASGEKPRPASDVYALGLVGYEALTGSPAFDGDNPVTIALKQVQQEPAPMSPDVPEDVRSLIDAALTKDPDDRIPDGNAFLAAIDETLDHRGTDDGRSTRILPVAAPRTRPDAAVPVVPAPSVATTARTPAAATPTVGAAAAPAGSVVTAPAPVERRRAGAKTLLVVSTVLAVLLGAAVTGSALGFFSGEGAPTGAAEAAEAADTVPGSIVLTAEDHVGRPADDVEADLRALGLTVERRDRVTAEQPPGAVVALDPVGRPLAAGDEVRLDVAVAPPAPSSEAVVPAPAPAPAGSGDQDGAPAGSADPAQEGAAGTGNGTGGTPAGAGVADGTGADQEAGTPSEPAAATEPSAGPSDGVGESTDPATESTAPGTEPETTPSPTSPEGTDEATPSAPAGGEEDAAATESGAPASSPTAEEETAAGPDPSGTS</sequence>
<keyword evidence="11" id="KW-1133">Transmembrane helix</keyword>
<dbReference type="SUPFAM" id="SSF56112">
    <property type="entry name" value="Protein kinase-like (PK-like)"/>
    <property type="match status" value="1"/>
</dbReference>
<dbReference type="CDD" id="cd14014">
    <property type="entry name" value="STKc_PknB_like"/>
    <property type="match status" value="1"/>
</dbReference>
<organism evidence="14 15">
    <name type="scientific">Blastococcus saxobsidens</name>
    <dbReference type="NCBI Taxonomy" id="138336"/>
    <lineage>
        <taxon>Bacteria</taxon>
        <taxon>Bacillati</taxon>
        <taxon>Actinomycetota</taxon>
        <taxon>Actinomycetes</taxon>
        <taxon>Geodermatophilales</taxon>
        <taxon>Geodermatophilaceae</taxon>
        <taxon>Blastococcus</taxon>
    </lineage>
</organism>
<dbReference type="EC" id="2.7.11.1" evidence="1"/>
<feature type="domain" description="Protein kinase" evidence="12">
    <location>
        <begin position="15"/>
        <end position="278"/>
    </location>
</feature>
<keyword evidence="4" id="KW-0677">Repeat</keyword>